<comment type="caution">
    <text evidence="1">The sequence shown here is derived from an EMBL/GenBank/DDBJ whole genome shotgun (WGS) entry which is preliminary data.</text>
</comment>
<sequence length="55" mass="6147">MSVLPETLPARREWCWPAMGRLDGQLLEIVDAAGSWLWVDQGRGADFFASAPEEN</sequence>
<reference evidence="1 2" key="1">
    <citation type="submission" date="2024-12" db="EMBL/GenBank/DDBJ databases">
        <title>The coexistence of Mycolicibacterium septicum and Mycolicibacterium nivoides in clinical samples.</title>
        <authorList>
            <person name="Wang C."/>
            <person name="Feng Y."/>
            <person name="Zong Z."/>
        </authorList>
    </citation>
    <scope>NUCLEOTIDE SEQUENCE [LARGE SCALE GENOMIC DNA]</scope>
    <source>
        <strain evidence="1 2">120309</strain>
    </source>
</reference>
<accession>A0ABW9LLB6</accession>
<dbReference type="Proteomes" id="UP001635816">
    <property type="component" value="Unassembled WGS sequence"/>
</dbReference>
<organism evidence="1 2">
    <name type="scientific">Mycolicibacterium nivoides</name>
    <dbReference type="NCBI Taxonomy" id="2487344"/>
    <lineage>
        <taxon>Bacteria</taxon>
        <taxon>Bacillati</taxon>
        <taxon>Actinomycetota</taxon>
        <taxon>Actinomycetes</taxon>
        <taxon>Mycobacteriales</taxon>
        <taxon>Mycobacteriaceae</taxon>
        <taxon>Mycolicibacterium</taxon>
    </lineage>
</organism>
<evidence type="ECO:0000313" key="2">
    <source>
        <dbReference type="Proteomes" id="UP001635816"/>
    </source>
</evidence>
<dbReference type="RefSeq" id="WP_409546029.1">
    <property type="nucleotide sequence ID" value="NZ_JBKBDD010000033.1"/>
</dbReference>
<keyword evidence="2" id="KW-1185">Reference proteome</keyword>
<evidence type="ECO:0000313" key="1">
    <source>
        <dbReference type="EMBL" id="MFN6548660.1"/>
    </source>
</evidence>
<gene>
    <name evidence="1" type="ORF">ACK4CT_36560</name>
</gene>
<dbReference type="EMBL" id="JBKBDD010000033">
    <property type="protein sequence ID" value="MFN6548660.1"/>
    <property type="molecule type" value="Genomic_DNA"/>
</dbReference>
<name>A0ABW9LLB6_9MYCO</name>
<proteinExistence type="predicted"/>
<protein>
    <submittedName>
        <fullName evidence="1">Uncharacterized protein</fullName>
    </submittedName>
</protein>